<protein>
    <submittedName>
        <fullName evidence="5">LCP family protein</fullName>
    </submittedName>
</protein>
<keyword evidence="3" id="KW-1133">Transmembrane helix</keyword>
<dbReference type="PANTHER" id="PTHR33392">
    <property type="entry name" value="POLYISOPRENYL-TEICHOIC ACID--PEPTIDOGLYCAN TEICHOIC ACID TRANSFERASE TAGU"/>
    <property type="match status" value="1"/>
</dbReference>
<proteinExistence type="inferred from homology"/>
<evidence type="ECO:0000313" key="6">
    <source>
        <dbReference type="Proteomes" id="UP000632377"/>
    </source>
</evidence>
<evidence type="ECO:0000256" key="3">
    <source>
        <dbReference type="SAM" id="Phobius"/>
    </source>
</evidence>
<dbReference type="PANTHER" id="PTHR33392:SF6">
    <property type="entry name" value="POLYISOPRENYL-TEICHOIC ACID--PEPTIDOGLYCAN TEICHOIC ACID TRANSFERASE TAGU"/>
    <property type="match status" value="1"/>
</dbReference>
<dbReference type="Gene3D" id="3.40.630.190">
    <property type="entry name" value="LCP protein"/>
    <property type="match status" value="1"/>
</dbReference>
<evidence type="ECO:0000259" key="4">
    <source>
        <dbReference type="Pfam" id="PF03816"/>
    </source>
</evidence>
<comment type="caution">
    <text evidence="5">The sequence shown here is derived from an EMBL/GenBank/DDBJ whole genome shotgun (WGS) entry which is preliminary data.</text>
</comment>
<dbReference type="Proteomes" id="UP000632377">
    <property type="component" value="Unassembled WGS sequence"/>
</dbReference>
<feature type="domain" description="Cell envelope-related transcriptional attenuator" evidence="4">
    <location>
        <begin position="111"/>
        <end position="268"/>
    </location>
</feature>
<keyword evidence="6" id="KW-1185">Reference proteome</keyword>
<keyword evidence="3" id="KW-0812">Transmembrane</keyword>
<evidence type="ECO:0000256" key="2">
    <source>
        <dbReference type="SAM" id="MobiDB-lite"/>
    </source>
</evidence>
<feature type="transmembrane region" description="Helical" evidence="3">
    <location>
        <begin position="12"/>
        <end position="32"/>
    </location>
</feature>
<reference evidence="5 6" key="1">
    <citation type="submission" date="2021-01" db="EMBL/GenBank/DDBJ databases">
        <title>Genome public.</title>
        <authorList>
            <person name="Liu C."/>
            <person name="Sun Q."/>
        </authorList>
    </citation>
    <scope>NUCLEOTIDE SEQUENCE [LARGE SCALE GENOMIC DNA]</scope>
    <source>
        <strain evidence="5 6">YIM B02515</strain>
    </source>
</reference>
<dbReference type="EMBL" id="JAESWC010000009">
    <property type="protein sequence ID" value="MBL4937096.1"/>
    <property type="molecule type" value="Genomic_DNA"/>
</dbReference>
<gene>
    <name evidence="5" type="ORF">JK636_15185</name>
</gene>
<dbReference type="RefSeq" id="WP_202749848.1">
    <property type="nucleotide sequence ID" value="NZ_JAESWC010000009.1"/>
</dbReference>
<accession>A0ABS1TCL6</accession>
<feature type="region of interest" description="Disordered" evidence="2">
    <location>
        <begin position="50"/>
        <end position="82"/>
    </location>
</feature>
<feature type="compositionally biased region" description="Polar residues" evidence="2">
    <location>
        <begin position="56"/>
        <end position="72"/>
    </location>
</feature>
<keyword evidence="3" id="KW-0472">Membrane</keyword>
<comment type="similarity">
    <text evidence="1">Belongs to the LytR/CpsA/Psr (LCP) family.</text>
</comment>
<organism evidence="5 6">
    <name type="scientific">Clostridium rhizosphaerae</name>
    <dbReference type="NCBI Taxonomy" id="2803861"/>
    <lineage>
        <taxon>Bacteria</taxon>
        <taxon>Bacillati</taxon>
        <taxon>Bacillota</taxon>
        <taxon>Clostridia</taxon>
        <taxon>Eubacteriales</taxon>
        <taxon>Clostridiaceae</taxon>
        <taxon>Clostridium</taxon>
    </lineage>
</organism>
<dbReference type="NCBIfam" id="TIGR00350">
    <property type="entry name" value="lytR_cpsA_psr"/>
    <property type="match status" value="1"/>
</dbReference>
<sequence>MERKHTKTFKKFLYIFIILFIASATTASIYAYSQLNKIKNVRISKTDEDLGIRTEPSPSQDDFQFTPSSLETIPSPKTEAEQLPLPENRSDIINIALYGTDVGRAKYDAPHSDSIIIVTLDFKNNKIKLSSVMRDTYVKIYGHGRGKIGDAYAYGGPQLAIRTLNENFNLNIRDYAAVDFFNLEKVIDVLGGVAVEVKDYEVKELNYRIKEAADLQNKRPHLVKEAGIQNLKGIQAVAYCRIRSVGHGDFERTSRQRIVLNELFKKIQSTGLLKYTSLASEIFPMIETSLTKSEIIKLGSSVLTQNLRAVEQERFPLDGYCKGEVIRGIWYLTLKPDNRTTVNQINNFIYRNIKPEAKAPLF</sequence>
<evidence type="ECO:0000256" key="1">
    <source>
        <dbReference type="ARBA" id="ARBA00006068"/>
    </source>
</evidence>
<dbReference type="InterPro" id="IPR004474">
    <property type="entry name" value="LytR_CpsA_psr"/>
</dbReference>
<dbReference type="InterPro" id="IPR050922">
    <property type="entry name" value="LytR/CpsA/Psr_CW_biosynth"/>
</dbReference>
<evidence type="ECO:0000313" key="5">
    <source>
        <dbReference type="EMBL" id="MBL4937096.1"/>
    </source>
</evidence>
<name>A0ABS1TCL6_9CLOT</name>
<dbReference type="Pfam" id="PF03816">
    <property type="entry name" value="LytR_cpsA_psr"/>
    <property type="match status" value="1"/>
</dbReference>